<name>A0A382M4C2_9ZZZZ</name>
<reference evidence="1" key="1">
    <citation type="submission" date="2018-05" db="EMBL/GenBank/DDBJ databases">
        <authorList>
            <person name="Lanie J.A."/>
            <person name="Ng W.-L."/>
            <person name="Kazmierczak K.M."/>
            <person name="Andrzejewski T.M."/>
            <person name="Davidsen T.M."/>
            <person name="Wayne K.J."/>
            <person name="Tettelin H."/>
            <person name="Glass J.I."/>
            <person name="Rusch D."/>
            <person name="Podicherti R."/>
            <person name="Tsui H.-C.T."/>
            <person name="Winkler M.E."/>
        </authorList>
    </citation>
    <scope>NUCLEOTIDE SEQUENCE</scope>
</reference>
<dbReference type="AlphaFoldDB" id="A0A382M4C2"/>
<evidence type="ECO:0000313" key="1">
    <source>
        <dbReference type="EMBL" id="SVC43468.1"/>
    </source>
</evidence>
<gene>
    <name evidence="1" type="ORF">METZ01_LOCUS296322</name>
</gene>
<dbReference type="EMBL" id="UINC01091028">
    <property type="protein sequence ID" value="SVC43468.1"/>
    <property type="molecule type" value="Genomic_DNA"/>
</dbReference>
<proteinExistence type="predicted"/>
<organism evidence="1">
    <name type="scientific">marine metagenome</name>
    <dbReference type="NCBI Taxonomy" id="408172"/>
    <lineage>
        <taxon>unclassified sequences</taxon>
        <taxon>metagenomes</taxon>
        <taxon>ecological metagenomes</taxon>
    </lineage>
</organism>
<feature type="non-terminal residue" evidence="1">
    <location>
        <position position="1"/>
    </location>
</feature>
<sequence length="34" mass="3689">RPRSPARWQRCVPTTSGSPRVLRCRSMGAATGCS</sequence>
<protein>
    <submittedName>
        <fullName evidence="1">Uncharacterized protein</fullName>
    </submittedName>
</protein>
<feature type="non-terminal residue" evidence="1">
    <location>
        <position position="34"/>
    </location>
</feature>
<accession>A0A382M4C2</accession>